<keyword evidence="1" id="KW-0479">Metal-binding</keyword>
<evidence type="ECO:0000259" key="2">
    <source>
        <dbReference type="PROSITE" id="PS50966"/>
    </source>
</evidence>
<dbReference type="Proteomes" id="UP000475862">
    <property type="component" value="Unassembled WGS sequence"/>
</dbReference>
<dbReference type="AlphaFoldDB" id="A0A6G0SY87"/>
<dbReference type="InterPro" id="IPR007527">
    <property type="entry name" value="Znf_SWIM"/>
</dbReference>
<accession>A0A6G0SY87</accession>
<gene>
    <name evidence="3" type="ORF">AGLY_016237</name>
</gene>
<evidence type="ECO:0000313" key="3">
    <source>
        <dbReference type="EMBL" id="KAE9523289.1"/>
    </source>
</evidence>
<proteinExistence type="predicted"/>
<reference evidence="3 4" key="1">
    <citation type="submission" date="2019-08" db="EMBL/GenBank/DDBJ databases">
        <title>The genome of the soybean aphid Biotype 1, its phylome, world population structure and adaptation to the North American continent.</title>
        <authorList>
            <person name="Giordano R."/>
            <person name="Donthu R.K."/>
            <person name="Hernandez A.G."/>
            <person name="Wright C.L."/>
            <person name="Zimin A.V."/>
        </authorList>
    </citation>
    <scope>NUCLEOTIDE SEQUENCE [LARGE SCALE GENOMIC DNA]</scope>
    <source>
        <tissue evidence="3">Whole aphids</tissue>
    </source>
</reference>
<dbReference type="PANTHER" id="PTHR35385:SF2">
    <property type="entry name" value="PROTEIN B, PUTATIVE-RELATED"/>
    <property type="match status" value="1"/>
</dbReference>
<protein>
    <recommendedName>
        <fullName evidence="2">SWIM-type domain-containing protein</fullName>
    </recommendedName>
</protein>
<dbReference type="PROSITE" id="PS50966">
    <property type="entry name" value="ZF_SWIM"/>
    <property type="match status" value="1"/>
</dbReference>
<sequence length="320" mass="36396">MNYCGNHYYVYAGDRGELPNPEWVYNLYYKEFSKYLGATHDKEMITSLKDSVEQYNVECSETCALMDNFEDGNFVIAIASPLMKRISSGLDESGEISFIDASGNVDRYGCKIFLLYTNSCAGGLPIEAFYEIKILDVAANRPAQYLKKKFSLTKKQIKHLECKQLGSILEVKNNYKNTIYNFDLDLGICSCPEGDTGKPCKHQMFVVQKLILSGMEYIQKLVPIQNENISKTPDEQELSNKLEKTTNIYLTKEGSEMVAVSDEVDQLNINRKKKEDKNEENNGLEVFDTVVIKIREAIESDTNYFLPGINAINNSFKKNK</sequence>
<dbReference type="OrthoDB" id="6630577at2759"/>
<dbReference type="Pfam" id="PF04434">
    <property type="entry name" value="SWIM"/>
    <property type="match status" value="1"/>
</dbReference>
<organism evidence="3 4">
    <name type="scientific">Aphis glycines</name>
    <name type="common">Soybean aphid</name>
    <dbReference type="NCBI Taxonomy" id="307491"/>
    <lineage>
        <taxon>Eukaryota</taxon>
        <taxon>Metazoa</taxon>
        <taxon>Ecdysozoa</taxon>
        <taxon>Arthropoda</taxon>
        <taxon>Hexapoda</taxon>
        <taxon>Insecta</taxon>
        <taxon>Pterygota</taxon>
        <taxon>Neoptera</taxon>
        <taxon>Paraneoptera</taxon>
        <taxon>Hemiptera</taxon>
        <taxon>Sternorrhyncha</taxon>
        <taxon>Aphidomorpha</taxon>
        <taxon>Aphidoidea</taxon>
        <taxon>Aphididae</taxon>
        <taxon>Aphidini</taxon>
        <taxon>Aphis</taxon>
        <taxon>Aphis</taxon>
    </lineage>
</organism>
<keyword evidence="1" id="KW-0863">Zinc-finger</keyword>
<dbReference type="PANTHER" id="PTHR35385">
    <property type="entry name" value="PROTEIN B, PUTATIVE-RELATED-RELATED"/>
    <property type="match status" value="1"/>
</dbReference>
<evidence type="ECO:0000256" key="1">
    <source>
        <dbReference type="PROSITE-ProRule" id="PRU00325"/>
    </source>
</evidence>
<name>A0A6G0SY87_APHGL</name>
<evidence type="ECO:0000313" key="4">
    <source>
        <dbReference type="Proteomes" id="UP000475862"/>
    </source>
</evidence>
<keyword evidence="1" id="KW-0862">Zinc</keyword>
<feature type="domain" description="SWIM-type" evidence="2">
    <location>
        <begin position="180"/>
        <end position="211"/>
    </location>
</feature>
<keyword evidence="4" id="KW-1185">Reference proteome</keyword>
<comment type="caution">
    <text evidence="3">The sequence shown here is derived from an EMBL/GenBank/DDBJ whole genome shotgun (WGS) entry which is preliminary data.</text>
</comment>
<dbReference type="EMBL" id="VYZN01000080">
    <property type="protein sequence ID" value="KAE9523289.1"/>
    <property type="molecule type" value="Genomic_DNA"/>
</dbReference>
<dbReference type="GO" id="GO:0008270">
    <property type="term" value="F:zinc ion binding"/>
    <property type="evidence" value="ECO:0007669"/>
    <property type="project" value="UniProtKB-KW"/>
</dbReference>